<dbReference type="GO" id="GO:0005737">
    <property type="term" value="C:cytoplasm"/>
    <property type="evidence" value="ECO:0007669"/>
    <property type="project" value="TreeGrafter"/>
</dbReference>
<dbReference type="InterPro" id="IPR001370">
    <property type="entry name" value="BIR_rpt"/>
</dbReference>
<dbReference type="GO" id="GO:0051726">
    <property type="term" value="P:regulation of cell cycle"/>
    <property type="evidence" value="ECO:0007669"/>
    <property type="project" value="TreeGrafter"/>
</dbReference>
<dbReference type="Gene3D" id="1.10.1170.10">
    <property type="entry name" value="Inhibitor Of Apoptosis Protein (2mihbC-IAP-1), Chain A"/>
    <property type="match status" value="2"/>
</dbReference>
<organism evidence="2 3">
    <name type="scientific">Ciona savignyi</name>
    <name type="common">Pacific transparent sea squirt</name>
    <dbReference type="NCBI Taxonomy" id="51511"/>
    <lineage>
        <taxon>Eukaryota</taxon>
        <taxon>Metazoa</taxon>
        <taxon>Chordata</taxon>
        <taxon>Tunicata</taxon>
        <taxon>Ascidiacea</taxon>
        <taxon>Phlebobranchia</taxon>
        <taxon>Cionidae</taxon>
        <taxon>Ciona</taxon>
    </lineage>
</organism>
<reference evidence="2" key="3">
    <citation type="submission" date="2025-09" db="UniProtKB">
        <authorList>
            <consortium name="Ensembl"/>
        </authorList>
    </citation>
    <scope>IDENTIFICATION</scope>
</reference>
<dbReference type="AlphaFoldDB" id="H2YMW0"/>
<dbReference type="PANTHER" id="PTHR10044">
    <property type="entry name" value="INHIBITOR OF APOPTOSIS"/>
    <property type="match status" value="1"/>
</dbReference>
<dbReference type="CDD" id="cd00022">
    <property type="entry name" value="BIR"/>
    <property type="match status" value="1"/>
</dbReference>
<dbReference type="FunCoup" id="H2YMW0">
    <property type="interactions" value="1"/>
</dbReference>
<feature type="region of interest" description="Disordered" evidence="1">
    <location>
        <begin position="50"/>
        <end position="82"/>
    </location>
</feature>
<accession>H2YMW0</accession>
<dbReference type="SUPFAM" id="SSF57924">
    <property type="entry name" value="Inhibitor of apoptosis (IAP) repeat"/>
    <property type="match status" value="2"/>
</dbReference>
<dbReference type="PANTHER" id="PTHR10044:SF139">
    <property type="entry name" value="DEATH-ASSOCIATED INHIBITOR OF APOPTOSIS 2"/>
    <property type="match status" value="1"/>
</dbReference>
<dbReference type="PROSITE" id="PS50143">
    <property type="entry name" value="BIR_REPEAT_2"/>
    <property type="match status" value="2"/>
</dbReference>
<feature type="compositionally biased region" description="Low complexity" evidence="1">
    <location>
        <begin position="53"/>
        <end position="64"/>
    </location>
</feature>
<dbReference type="Pfam" id="PF00653">
    <property type="entry name" value="BIR"/>
    <property type="match status" value="1"/>
</dbReference>
<dbReference type="GO" id="GO:0043066">
    <property type="term" value="P:negative regulation of apoptotic process"/>
    <property type="evidence" value="ECO:0007669"/>
    <property type="project" value="TreeGrafter"/>
</dbReference>
<dbReference type="InterPro" id="IPR050784">
    <property type="entry name" value="IAP"/>
</dbReference>
<name>H2YMW0_CIOSA</name>
<reference evidence="3" key="1">
    <citation type="submission" date="2003-08" db="EMBL/GenBank/DDBJ databases">
        <authorList>
            <person name="Birren B."/>
            <person name="Nusbaum C."/>
            <person name="Abebe A."/>
            <person name="Abouelleil A."/>
            <person name="Adekoya E."/>
            <person name="Ait-zahra M."/>
            <person name="Allen N."/>
            <person name="Allen T."/>
            <person name="An P."/>
            <person name="Anderson M."/>
            <person name="Anderson S."/>
            <person name="Arachchi H."/>
            <person name="Armbruster J."/>
            <person name="Bachantsang P."/>
            <person name="Baldwin J."/>
            <person name="Barry A."/>
            <person name="Bayul T."/>
            <person name="Blitshsteyn B."/>
            <person name="Bloom T."/>
            <person name="Blye J."/>
            <person name="Boguslavskiy L."/>
            <person name="Borowsky M."/>
            <person name="Boukhgalter B."/>
            <person name="Brunache A."/>
            <person name="Butler J."/>
            <person name="Calixte N."/>
            <person name="Calvo S."/>
            <person name="Camarata J."/>
            <person name="Campo K."/>
            <person name="Chang J."/>
            <person name="Cheshatsang Y."/>
            <person name="Citroen M."/>
            <person name="Collymore A."/>
            <person name="Considine T."/>
            <person name="Cook A."/>
            <person name="Cooke P."/>
            <person name="Corum B."/>
            <person name="Cuomo C."/>
            <person name="David R."/>
            <person name="Dawoe T."/>
            <person name="Degray S."/>
            <person name="Dodge S."/>
            <person name="Dooley K."/>
            <person name="Dorje P."/>
            <person name="Dorjee K."/>
            <person name="Dorris L."/>
            <person name="Duffey N."/>
            <person name="Dupes A."/>
            <person name="Elkins T."/>
            <person name="Engels R."/>
            <person name="Erickson J."/>
            <person name="Farina A."/>
            <person name="Faro S."/>
            <person name="Ferreira P."/>
            <person name="Fischer H."/>
            <person name="Fitzgerald M."/>
            <person name="Foley K."/>
            <person name="Gage D."/>
            <person name="Galagan J."/>
            <person name="Gearin G."/>
            <person name="Gnerre S."/>
            <person name="Gnirke A."/>
            <person name="Goyette A."/>
            <person name="Graham J."/>
            <person name="Grandbois E."/>
            <person name="Gyaltsen K."/>
            <person name="Hafez N."/>
            <person name="Hagopian D."/>
            <person name="Hagos B."/>
            <person name="Hall J."/>
            <person name="Hatcher B."/>
            <person name="Heller A."/>
            <person name="Higgins H."/>
            <person name="Honan T."/>
            <person name="Horn A."/>
            <person name="Houde N."/>
            <person name="Hughes L."/>
            <person name="Hulme W."/>
            <person name="Husby E."/>
            <person name="Iliev I."/>
            <person name="Jaffe D."/>
            <person name="Jones C."/>
            <person name="Kamal M."/>
            <person name="Kamat A."/>
            <person name="Kamvysselis M."/>
            <person name="Karlsson E."/>
            <person name="Kells C."/>
            <person name="Kieu A."/>
            <person name="Kisner P."/>
            <person name="Kodira C."/>
            <person name="Kulbokas E."/>
            <person name="Labutti K."/>
            <person name="Lama D."/>
            <person name="Landers T."/>
            <person name="Leger J."/>
            <person name="Levine S."/>
            <person name="Lewis D."/>
            <person name="Lewis T."/>
            <person name="Lindblad-toh K."/>
            <person name="Liu X."/>
            <person name="Lokyitsang T."/>
            <person name="Lokyitsang Y."/>
            <person name="Lucien O."/>
            <person name="Lui A."/>
            <person name="Ma L.J."/>
            <person name="Mabbitt R."/>
            <person name="Macdonald J."/>
            <person name="Maclean C."/>
            <person name="Major J."/>
            <person name="Manning J."/>
            <person name="Marabella R."/>
            <person name="Maru K."/>
            <person name="Matthews C."/>
            <person name="Mauceli E."/>
            <person name="Mccarthy M."/>
            <person name="Mcdonough S."/>
            <person name="Mcghee T."/>
            <person name="Meldrim J."/>
            <person name="Meneus L."/>
            <person name="Mesirov J."/>
            <person name="Mihalev A."/>
            <person name="Mihova T."/>
            <person name="Mikkelsen T."/>
            <person name="Mlenga V."/>
            <person name="Moru K."/>
            <person name="Mozes J."/>
            <person name="Mulrain L."/>
            <person name="Munson G."/>
            <person name="Naylor J."/>
            <person name="Newes C."/>
            <person name="Nguyen C."/>
            <person name="Nguyen N."/>
            <person name="Nguyen T."/>
            <person name="Nicol R."/>
            <person name="Nielsen C."/>
            <person name="Nizzari M."/>
            <person name="Norbu C."/>
            <person name="Norbu N."/>
            <person name="O'donnell P."/>
            <person name="Okoawo O."/>
            <person name="O'leary S."/>
            <person name="Omotosho B."/>
            <person name="O'neill K."/>
            <person name="Osman S."/>
            <person name="Parker S."/>
            <person name="Perrin D."/>
            <person name="Phunkhang P."/>
            <person name="Piqani B."/>
            <person name="Purcell S."/>
            <person name="Rachupka T."/>
            <person name="Ramasamy U."/>
            <person name="Rameau R."/>
            <person name="Ray V."/>
            <person name="Raymond C."/>
            <person name="Retta R."/>
            <person name="Richardson S."/>
            <person name="Rise C."/>
            <person name="Rodriguez J."/>
            <person name="Rogers J."/>
            <person name="Rogov P."/>
            <person name="Rutman M."/>
            <person name="Schupbach R."/>
            <person name="Seaman C."/>
            <person name="Settipalli S."/>
            <person name="Sharpe T."/>
            <person name="Sheridan J."/>
            <person name="Sherpa N."/>
            <person name="Shi J."/>
            <person name="Smirnov S."/>
            <person name="Smith C."/>
            <person name="Sougnez C."/>
            <person name="Spencer B."/>
            <person name="Stalker J."/>
            <person name="Stange-thomann N."/>
            <person name="Stavropoulos S."/>
            <person name="Stetson K."/>
            <person name="Stone C."/>
            <person name="Stone S."/>
            <person name="Stubbs M."/>
            <person name="Talamas J."/>
            <person name="Tchuinga P."/>
            <person name="Tenzing P."/>
            <person name="Tesfaye S."/>
            <person name="Theodore J."/>
            <person name="Thoulutsang Y."/>
            <person name="Topham K."/>
            <person name="Towey S."/>
            <person name="Tsamla T."/>
            <person name="Tsomo N."/>
            <person name="Vallee D."/>
            <person name="Vassiliev H."/>
            <person name="Venkataraman V."/>
            <person name="Vinson J."/>
            <person name="Vo A."/>
            <person name="Wade C."/>
            <person name="Wang S."/>
            <person name="Wangchuk T."/>
            <person name="Wangdi T."/>
            <person name="Whittaker C."/>
            <person name="Wilkinson J."/>
            <person name="Wu Y."/>
            <person name="Wyman D."/>
            <person name="Yadav S."/>
            <person name="Yang S."/>
            <person name="Yang X."/>
            <person name="Yeager S."/>
            <person name="Yee E."/>
            <person name="Young G."/>
            <person name="Zainoun J."/>
            <person name="Zembeck L."/>
            <person name="Zimmer A."/>
            <person name="Zody M."/>
            <person name="Lander E."/>
        </authorList>
    </citation>
    <scope>NUCLEOTIDE SEQUENCE [LARGE SCALE GENOMIC DNA]</scope>
</reference>
<dbReference type="InParanoid" id="H2YMW0"/>
<dbReference type="FunFam" id="1.10.1170.10:FF:000024">
    <property type="entry name" value="baculoviral IAP repeat-containing protein 3"/>
    <property type="match status" value="1"/>
</dbReference>
<reference evidence="2" key="2">
    <citation type="submission" date="2025-08" db="UniProtKB">
        <authorList>
            <consortium name="Ensembl"/>
        </authorList>
    </citation>
    <scope>IDENTIFICATION</scope>
</reference>
<dbReference type="GO" id="GO:0005634">
    <property type="term" value="C:nucleus"/>
    <property type="evidence" value="ECO:0007669"/>
    <property type="project" value="TreeGrafter"/>
</dbReference>
<dbReference type="Ensembl" id="ENSCSAVT00000006748.1">
    <property type="protein sequence ID" value="ENSCSAVP00000006662.1"/>
    <property type="gene ID" value="ENSCSAVG00000003993.1"/>
</dbReference>
<dbReference type="GO" id="GO:0031398">
    <property type="term" value="P:positive regulation of protein ubiquitination"/>
    <property type="evidence" value="ECO:0007669"/>
    <property type="project" value="TreeGrafter"/>
</dbReference>
<protein>
    <submittedName>
        <fullName evidence="2">Uncharacterized protein</fullName>
    </submittedName>
</protein>
<dbReference type="SMART" id="SM00238">
    <property type="entry name" value="BIR"/>
    <property type="match status" value="1"/>
</dbReference>
<evidence type="ECO:0000313" key="2">
    <source>
        <dbReference type="Ensembl" id="ENSCSAVP00000006662.1"/>
    </source>
</evidence>
<evidence type="ECO:0000256" key="1">
    <source>
        <dbReference type="SAM" id="MobiDB-lite"/>
    </source>
</evidence>
<proteinExistence type="predicted"/>
<dbReference type="GeneTree" id="ENSGT00940000164164"/>
<keyword evidence="3" id="KW-1185">Reference proteome</keyword>
<dbReference type="Proteomes" id="UP000007875">
    <property type="component" value="Unassembled WGS sequence"/>
</dbReference>
<dbReference type="STRING" id="51511.ENSCSAVP00000006662"/>
<sequence length="326" mass="36054">MIGDDPTAAKWHFESCELVLGTDERNVPISSFNGAKNKLKFTHDIKRQTDFDSGIGSMTSSHSSQPNSPLNQDVKMPGGTSNGRITPDELMSTTQSVTQSFSNCHIGNGVSNVNIQIGLNNVMANGSSNGAVYQTAKYVPPVSGASGRSFNSELAFANIVNNQHKSFLMSIDLCKETNRRESFKNWKEAFSSQFVEDLARSGFFYLGNLDRTQCFSCAGVLRNWRPSDDVSSEHYRHFPNCKMLNNNELRNVEIPVKAAPSEIPEPADPSPEQLAELGKLFKLNNPINPHMRDVSARVATFDQRWPSRKVKASPTHIAKAGFYFLG</sequence>
<evidence type="ECO:0000313" key="3">
    <source>
        <dbReference type="Proteomes" id="UP000007875"/>
    </source>
</evidence>
<dbReference type="HOGENOM" id="CLU_854006_0_0_1"/>
<dbReference type="GO" id="GO:0043027">
    <property type="term" value="F:cysteine-type endopeptidase inhibitor activity involved in apoptotic process"/>
    <property type="evidence" value="ECO:0007669"/>
    <property type="project" value="TreeGrafter"/>
</dbReference>
<dbReference type="eggNOG" id="KOG1101">
    <property type="taxonomic scope" value="Eukaryota"/>
</dbReference>
<dbReference type="GO" id="GO:0061630">
    <property type="term" value="F:ubiquitin protein ligase activity"/>
    <property type="evidence" value="ECO:0007669"/>
    <property type="project" value="TreeGrafter"/>
</dbReference>